<evidence type="ECO:0000256" key="2">
    <source>
        <dbReference type="ARBA" id="ARBA00022490"/>
    </source>
</evidence>
<evidence type="ECO:0000313" key="14">
    <source>
        <dbReference type="Proteomes" id="UP000274756"/>
    </source>
</evidence>
<evidence type="ECO:0000313" key="15">
    <source>
        <dbReference type="WBParaSite" id="DME_0000542901-mRNA-1"/>
    </source>
</evidence>
<feature type="domain" description="Helicase C-terminal" evidence="11">
    <location>
        <begin position="580"/>
        <end position="750"/>
    </location>
</feature>
<dbReference type="Gene3D" id="3.40.50.300">
    <property type="entry name" value="P-loop containing nucleotide triphosphate hydrolases"/>
    <property type="match status" value="3"/>
</dbReference>
<dbReference type="AlphaFoldDB" id="A0A0N4UDL4"/>
<dbReference type="EMBL" id="UYYG01001178">
    <property type="protein sequence ID" value="VDN59255.1"/>
    <property type="molecule type" value="Genomic_DNA"/>
</dbReference>
<keyword evidence="5" id="KW-0347">Helicase</keyword>
<reference evidence="12 14" key="2">
    <citation type="submission" date="2018-11" db="EMBL/GenBank/DDBJ databases">
        <authorList>
            <consortium name="Pathogen Informatics"/>
        </authorList>
    </citation>
    <scope>NUCLEOTIDE SEQUENCE [LARGE SCALE GENOMIC DNA]</scope>
</reference>
<dbReference type="GO" id="GO:0005524">
    <property type="term" value="F:ATP binding"/>
    <property type="evidence" value="ECO:0007669"/>
    <property type="project" value="UniProtKB-KW"/>
</dbReference>
<dbReference type="PANTHER" id="PTHR12131">
    <property type="entry name" value="ATP-DEPENDENT RNA AND DNA HELICASE"/>
    <property type="match status" value="1"/>
</dbReference>
<accession>A0A0N4UDL4</accession>
<dbReference type="InterPro" id="IPR040801">
    <property type="entry name" value="Ski2_N"/>
</dbReference>
<name>A0A0N4UDL4_DRAME</name>
<dbReference type="SMART" id="SM00487">
    <property type="entry name" value="DEXDc"/>
    <property type="match status" value="1"/>
</dbReference>
<dbReference type="OrthoDB" id="64767at2759"/>
<dbReference type="CDD" id="cd18795">
    <property type="entry name" value="SF2_C_Ski2"/>
    <property type="match status" value="1"/>
</dbReference>
<evidence type="ECO:0000256" key="7">
    <source>
        <dbReference type="ARBA" id="ARBA00022884"/>
    </source>
</evidence>
<dbReference type="GO" id="GO:0016787">
    <property type="term" value="F:hydrolase activity"/>
    <property type="evidence" value="ECO:0007669"/>
    <property type="project" value="UniProtKB-KW"/>
</dbReference>
<dbReference type="STRING" id="318479.A0A0N4UDL4"/>
<dbReference type="Pfam" id="PF17911">
    <property type="entry name" value="Ski2_N"/>
    <property type="match status" value="1"/>
</dbReference>
<dbReference type="Pfam" id="PF00270">
    <property type="entry name" value="DEAD"/>
    <property type="match status" value="1"/>
</dbReference>
<comment type="catalytic activity">
    <reaction evidence="8">
        <text>ATP + H2O = ADP + phosphate + H(+)</text>
        <dbReference type="Rhea" id="RHEA:13065"/>
        <dbReference type="ChEBI" id="CHEBI:15377"/>
        <dbReference type="ChEBI" id="CHEBI:15378"/>
        <dbReference type="ChEBI" id="CHEBI:30616"/>
        <dbReference type="ChEBI" id="CHEBI:43474"/>
        <dbReference type="ChEBI" id="CHEBI:456216"/>
        <dbReference type="EC" id="3.6.4.13"/>
    </reaction>
</comment>
<dbReference type="WBParaSite" id="DME_0000542901-mRNA-1">
    <property type="protein sequence ID" value="DME_0000542901-mRNA-1"/>
    <property type="gene ID" value="DME_0000542901"/>
</dbReference>
<dbReference type="PANTHER" id="PTHR12131:SF1">
    <property type="entry name" value="ATP-DEPENDENT RNA HELICASE SUPV3L1, MITOCHONDRIAL-RELATED"/>
    <property type="match status" value="1"/>
</dbReference>
<evidence type="ECO:0000256" key="4">
    <source>
        <dbReference type="ARBA" id="ARBA00022801"/>
    </source>
</evidence>
<dbReference type="Pfam" id="PF08148">
    <property type="entry name" value="DSHCT"/>
    <property type="match status" value="1"/>
</dbReference>
<dbReference type="PROSITE" id="PS51192">
    <property type="entry name" value="HELICASE_ATP_BIND_1"/>
    <property type="match status" value="1"/>
</dbReference>
<organism evidence="13 15">
    <name type="scientific">Dracunculus medinensis</name>
    <name type="common">Guinea worm</name>
    <dbReference type="NCBI Taxonomy" id="318479"/>
    <lineage>
        <taxon>Eukaryota</taxon>
        <taxon>Metazoa</taxon>
        <taxon>Ecdysozoa</taxon>
        <taxon>Nematoda</taxon>
        <taxon>Chromadorea</taxon>
        <taxon>Rhabditida</taxon>
        <taxon>Spirurina</taxon>
        <taxon>Dracunculoidea</taxon>
        <taxon>Dracunculidae</taxon>
        <taxon>Dracunculus</taxon>
    </lineage>
</organism>
<evidence type="ECO:0000256" key="1">
    <source>
        <dbReference type="ARBA" id="ARBA00004496"/>
    </source>
</evidence>
<dbReference type="InterPro" id="IPR001650">
    <property type="entry name" value="Helicase_C-like"/>
</dbReference>
<keyword evidence="6" id="KW-0067">ATP-binding</keyword>
<keyword evidence="3" id="KW-0547">Nucleotide-binding</keyword>
<keyword evidence="4" id="KW-0378">Hydrolase</keyword>
<evidence type="ECO:0000256" key="9">
    <source>
        <dbReference type="SAM" id="MobiDB-lite"/>
    </source>
</evidence>
<keyword evidence="7" id="KW-0694">RNA-binding</keyword>
<feature type="domain" description="Helicase ATP-binding" evidence="10">
    <location>
        <begin position="355"/>
        <end position="511"/>
    </location>
</feature>
<dbReference type="InterPro" id="IPR011545">
    <property type="entry name" value="DEAD/DEAH_box_helicase_dom"/>
</dbReference>
<proteinExistence type="predicted"/>
<dbReference type="GO" id="GO:0055087">
    <property type="term" value="C:Ski complex"/>
    <property type="evidence" value="ECO:0007669"/>
    <property type="project" value="TreeGrafter"/>
</dbReference>
<dbReference type="Pfam" id="PF00271">
    <property type="entry name" value="Helicase_C"/>
    <property type="match status" value="1"/>
</dbReference>
<reference evidence="15" key="1">
    <citation type="submission" date="2016-03" db="UniProtKB">
        <authorList>
            <consortium name="WormBaseParasite"/>
        </authorList>
    </citation>
    <scope>IDENTIFICATION</scope>
</reference>
<evidence type="ECO:0000256" key="5">
    <source>
        <dbReference type="ARBA" id="ARBA00022806"/>
    </source>
</evidence>
<feature type="region of interest" description="Disordered" evidence="9">
    <location>
        <begin position="1"/>
        <end position="26"/>
    </location>
</feature>
<evidence type="ECO:0000256" key="3">
    <source>
        <dbReference type="ARBA" id="ARBA00022741"/>
    </source>
</evidence>
<dbReference type="InterPro" id="IPR027417">
    <property type="entry name" value="P-loop_NTPase"/>
</dbReference>
<evidence type="ECO:0000313" key="12">
    <source>
        <dbReference type="EMBL" id="VDN59255.1"/>
    </source>
</evidence>
<comment type="subcellular location">
    <subcellularLocation>
        <location evidence="1">Cytoplasm</location>
    </subcellularLocation>
</comment>
<dbReference type="Gene3D" id="1.10.3380.30">
    <property type="match status" value="2"/>
</dbReference>
<dbReference type="GO" id="GO:0003724">
    <property type="term" value="F:RNA helicase activity"/>
    <property type="evidence" value="ECO:0007669"/>
    <property type="project" value="UniProtKB-EC"/>
</dbReference>
<dbReference type="InterPro" id="IPR014001">
    <property type="entry name" value="Helicase_ATP-bd"/>
</dbReference>
<dbReference type="InterPro" id="IPR050699">
    <property type="entry name" value="RNA-DNA_Helicase"/>
</dbReference>
<dbReference type="SMART" id="SM00490">
    <property type="entry name" value="HELICc"/>
    <property type="match status" value="1"/>
</dbReference>
<evidence type="ECO:0000259" key="11">
    <source>
        <dbReference type="PROSITE" id="PS51194"/>
    </source>
</evidence>
<evidence type="ECO:0000313" key="13">
    <source>
        <dbReference type="Proteomes" id="UP000038040"/>
    </source>
</evidence>
<gene>
    <name evidence="12" type="ORF">DME_LOCUS9228</name>
</gene>
<keyword evidence="2" id="KW-0963">Cytoplasm</keyword>
<dbReference type="Proteomes" id="UP000274756">
    <property type="component" value="Unassembled WGS sequence"/>
</dbReference>
<dbReference type="InterPro" id="IPR016438">
    <property type="entry name" value="SKI2-like"/>
</dbReference>
<protein>
    <submittedName>
        <fullName evidence="15">Helicase SKI2W</fullName>
    </submittedName>
</protein>
<dbReference type="Proteomes" id="UP000038040">
    <property type="component" value="Unplaced"/>
</dbReference>
<evidence type="ECO:0000256" key="6">
    <source>
        <dbReference type="ARBA" id="ARBA00022840"/>
    </source>
</evidence>
<dbReference type="GO" id="GO:0070478">
    <property type="term" value="P:nuclear-transcribed mRNA catabolic process, 3'-5' exonucleolytic nonsense-mediated decay"/>
    <property type="evidence" value="ECO:0007669"/>
    <property type="project" value="TreeGrafter"/>
</dbReference>
<dbReference type="FunFam" id="3.40.50.300:FF:000354">
    <property type="entry name" value="ATP-dependent RNA helicase SKI2"/>
    <property type="match status" value="1"/>
</dbReference>
<dbReference type="PIRSF" id="PIRSF005198">
    <property type="entry name" value="Antiviral_helicase_SKI2"/>
    <property type="match status" value="1"/>
</dbReference>
<dbReference type="GO" id="GO:0003723">
    <property type="term" value="F:RNA binding"/>
    <property type="evidence" value="ECO:0007669"/>
    <property type="project" value="UniProtKB-KW"/>
</dbReference>
<dbReference type="InterPro" id="IPR012961">
    <property type="entry name" value="Ski2/MTR4_C"/>
</dbReference>
<dbReference type="PROSITE" id="PS51194">
    <property type="entry name" value="HELICASE_CTER"/>
    <property type="match status" value="1"/>
</dbReference>
<evidence type="ECO:0000259" key="10">
    <source>
        <dbReference type="PROSITE" id="PS51192"/>
    </source>
</evidence>
<sequence>MVNENEDGWLKTSDNDNNKSEIPANNDLLKECEEEAEKVFRFSAIKYITENFDEFDLSSTYKIPPINDDIESLYKDLLFYSPISYEIRLLRNIENDEITGFEEVYDNFAEYGDARVSMSLNRLPDAKALSSIMGSSTNVPFMPGGFDESLDSILQLSDLTLEPDSDESQFINFEKLKNSELLSLAPGISCDVDQSNLENDLSNQSSTTFKADNSRSIDIDLGIPTIDLDNADLFDLMNFSDVGDSIVAQSSIHSKNDESIDIETDVVHNNLKVQELETQELSNSLKDLETTEIVENTGIKRISSKTMKQFQESEEKFLYAKLLASSGNIPEFEKLKANMAREYPFDLDPFQQQALICLERGDSVFVAAHTSAGKTVIAEYAIALCHLHKTRAIYTSPIKALSNQKFRDLKSIFDDVGLITGDIQLHPEAFAIVMTTEVLRLMLYHGSEVIRELEWVVFDEVHYINDSERGHVWEEVLIMLPAHVKIVMLSATAPNCIEFADWVGRIKNRKIYVILTSRRPIPLEHYLYTGQDGKTRKDLFMLVDRTGQLLNKGYYKAMEVKSKLRKQTSGPLNFRPNSKNDKNIYINLISHLNSENLLPAVIFVFSRQRCDEYASLLQSVDLTTAKEKDEIHHFFTRCISHLKGSNKKLPQVLFSTETFAMGVNMPARTVVFDSIKKNDGQQWRFLNPGEYIQMAGRAGRRGLDTTGTVIVLCKEPILPELSELDYLMLGKPVQLRSQFRITYNMLLNLLRVEHLKIEDMLHRSYIESASLRQALFRRSLLNEMQEKLRSFPPIDCTLCANGDSEFASSLFSFHKFLREFVKRRSSLWVDLSNHLVTNKILSCGRLIMVSLPDRNISATFAIVLKVTVEQNAWRMELLIPSSGDRALEITEKKIIDEFNRMSDKEKEWKILTALMESAVTGNLESFNWPQNNDWSTCRIINCIPIRYLIAISQTTIKLDVNAIVDAYRTTNQQNFRTDISDCVLARVFHQMENLVRKITSDKKCKIILPGREIQVGEPTLFSEVLRLNELRAILSTENRFSCCRCFSFHKHLWMLHEKIKLEEEIEELSLSLSSSGLSLSQDYLDRLKVLRQLQYIDSSNLITMKGRVACELHHQEIIITELMLDNKLQNRTPAEIAAILSTTTSTQQKKINDARVDNEQSENAYNLPVFNELKSDVTLVAERLAHVQRECGLRCVDPIEELNFDLMHVVYEWSNGTPFAKIMEITDYQEGIIVRCIQRLDEICKEVRSAARLVGDPSLFEMMGVVSQSIRRDIVFAASLYTVSV</sequence>
<dbReference type="SUPFAM" id="SSF52540">
    <property type="entry name" value="P-loop containing nucleoside triphosphate hydrolases"/>
    <property type="match status" value="1"/>
</dbReference>
<dbReference type="SMART" id="SM01142">
    <property type="entry name" value="DSHCT"/>
    <property type="match status" value="1"/>
</dbReference>
<evidence type="ECO:0000256" key="8">
    <source>
        <dbReference type="ARBA" id="ARBA00047984"/>
    </source>
</evidence>
<keyword evidence="14" id="KW-1185">Reference proteome</keyword>